<dbReference type="RefSeq" id="WP_128729781.1">
    <property type="nucleotide sequence ID" value="NZ_AQHF01000030.1"/>
</dbReference>
<dbReference type="GO" id="GO:0008667">
    <property type="term" value="F:2,3-dihydro-2,3-dihydroxybenzoate dehydrogenase activity"/>
    <property type="evidence" value="ECO:0007669"/>
    <property type="project" value="InterPro"/>
</dbReference>
<dbReference type="Gene3D" id="3.40.50.720">
    <property type="entry name" value="NAD(P)-binding Rossmann-like Domain"/>
    <property type="match status" value="1"/>
</dbReference>
<keyword evidence="2" id="KW-0560">Oxidoreductase</keyword>
<dbReference type="AlphaFoldDB" id="A0A8I0T5G8"/>
<comment type="caution">
    <text evidence="3">The sequence shown here is derived from an EMBL/GenBank/DDBJ whole genome shotgun (WGS) entry which is preliminary data.</text>
</comment>
<comment type="similarity">
    <text evidence="1">Belongs to the short-chain dehydrogenases/reductases (SDR) family.</text>
</comment>
<dbReference type="Proteomes" id="UP000660708">
    <property type="component" value="Unassembled WGS sequence"/>
</dbReference>
<proteinExistence type="inferred from homology"/>
<dbReference type="InterPro" id="IPR003560">
    <property type="entry name" value="DHB_DH"/>
</dbReference>
<evidence type="ECO:0000256" key="2">
    <source>
        <dbReference type="ARBA" id="ARBA00023002"/>
    </source>
</evidence>
<dbReference type="PANTHER" id="PTHR24321:SF13">
    <property type="entry name" value="2,3-DIHYDRO-2,3-DIHYDROXYBENZOATE DEHYDROGENASE"/>
    <property type="match status" value="1"/>
</dbReference>
<accession>A0A8I0T5G8</accession>
<sequence>MGFDSLLQQEYRNKVVWITGAGQGIGQSIAEKFIQLGARVVGFDKQFPRTHNLFKAVQCDLEDLTTLQATLTELIQQGLAPYNLLNVAGVLELGELESHSLEQWQHCQHVNAGAVFVFLKACASHFKQQGLGSIVTVSSNASHTPRQSMAAYCASKSAATQLTLTAGLELAPYGIRANVIAPGSTLTPMQTGMWLDDSGADQVIQGFASQYKLGIPLQKLATPEEIANSVLFFASSLSSHTTLQVLTIDGGATL</sequence>
<dbReference type="PROSITE" id="PS00061">
    <property type="entry name" value="ADH_SHORT"/>
    <property type="match status" value="1"/>
</dbReference>
<dbReference type="Pfam" id="PF13561">
    <property type="entry name" value="adh_short_C2"/>
    <property type="match status" value="1"/>
</dbReference>
<reference evidence="3 4" key="1">
    <citation type="submission" date="2015-06" db="EMBL/GenBank/DDBJ databases">
        <title>Genome sequence of Pseudoalteromonas peptidolytica.</title>
        <authorList>
            <person name="Xie B.-B."/>
            <person name="Rong J.-C."/>
            <person name="Qin Q.-L."/>
            <person name="Zhang Y.-Z."/>
        </authorList>
    </citation>
    <scope>NUCLEOTIDE SEQUENCE [LARGE SCALE GENOMIC DNA]</scope>
    <source>
        <strain evidence="3 4">F12-50-A1</strain>
    </source>
</reference>
<organism evidence="3 4">
    <name type="scientific">Pseudoalteromonas peptidolytica F12-50-A1</name>
    <dbReference type="NCBI Taxonomy" id="1315280"/>
    <lineage>
        <taxon>Bacteria</taxon>
        <taxon>Pseudomonadati</taxon>
        <taxon>Pseudomonadota</taxon>
        <taxon>Gammaproteobacteria</taxon>
        <taxon>Alteromonadales</taxon>
        <taxon>Pseudoalteromonadaceae</taxon>
        <taxon>Pseudoalteromonas</taxon>
    </lineage>
</organism>
<protein>
    <submittedName>
        <fullName evidence="3">2,3-dihydro-2,3-dihydroxybenzoate dehydrogenase</fullName>
    </submittedName>
</protein>
<evidence type="ECO:0000313" key="3">
    <source>
        <dbReference type="EMBL" id="MBE0348045.1"/>
    </source>
</evidence>
<dbReference type="NCBIfam" id="NF006074">
    <property type="entry name" value="PRK08220.1"/>
    <property type="match status" value="1"/>
</dbReference>
<dbReference type="PANTHER" id="PTHR24321">
    <property type="entry name" value="DEHYDROGENASES, SHORT CHAIN"/>
    <property type="match status" value="1"/>
</dbReference>
<name>A0A8I0T5G8_9GAMM</name>
<dbReference type="InterPro" id="IPR002347">
    <property type="entry name" value="SDR_fam"/>
</dbReference>
<evidence type="ECO:0000256" key="1">
    <source>
        <dbReference type="ARBA" id="ARBA00006484"/>
    </source>
</evidence>
<dbReference type="SUPFAM" id="SSF51735">
    <property type="entry name" value="NAD(P)-binding Rossmann-fold domains"/>
    <property type="match status" value="1"/>
</dbReference>
<dbReference type="EMBL" id="AQHF01000030">
    <property type="protein sequence ID" value="MBE0348045.1"/>
    <property type="molecule type" value="Genomic_DNA"/>
</dbReference>
<evidence type="ECO:0000313" key="4">
    <source>
        <dbReference type="Proteomes" id="UP000660708"/>
    </source>
</evidence>
<dbReference type="GO" id="GO:0019290">
    <property type="term" value="P:siderophore biosynthetic process"/>
    <property type="evidence" value="ECO:0007669"/>
    <property type="project" value="InterPro"/>
</dbReference>
<dbReference type="FunFam" id="3.40.50.720:FF:000084">
    <property type="entry name" value="Short-chain dehydrogenase reductase"/>
    <property type="match status" value="1"/>
</dbReference>
<dbReference type="InterPro" id="IPR036291">
    <property type="entry name" value="NAD(P)-bd_dom_sf"/>
</dbReference>
<dbReference type="PRINTS" id="PR01397">
    <property type="entry name" value="DHBDHDRGNASE"/>
</dbReference>
<gene>
    <name evidence="3" type="primary">entA</name>
    <name evidence="3" type="ORF">PPEP_a3141</name>
</gene>
<keyword evidence="4" id="KW-1185">Reference proteome</keyword>
<dbReference type="InterPro" id="IPR020904">
    <property type="entry name" value="Sc_DH/Rdtase_CS"/>
</dbReference>